<evidence type="ECO:0000313" key="4">
    <source>
        <dbReference type="Proteomes" id="UP000824540"/>
    </source>
</evidence>
<accession>A0A8T2MRA7</accession>
<keyword evidence="2" id="KW-0812">Transmembrane</keyword>
<protein>
    <recommendedName>
        <fullName evidence="5">Transmembrane protein 223</fullName>
    </recommendedName>
</protein>
<feature type="compositionally biased region" description="Basic and acidic residues" evidence="1">
    <location>
        <begin position="308"/>
        <end position="318"/>
    </location>
</feature>
<dbReference type="OrthoDB" id="5950063at2759"/>
<reference evidence="3" key="1">
    <citation type="thesis" date="2021" institute="BYU ScholarsArchive" country="Provo, UT, USA">
        <title>Applications of and Algorithms for Genome Assembly and Genomic Analyses with an Emphasis on Marine Teleosts.</title>
        <authorList>
            <person name="Pickett B.D."/>
        </authorList>
    </citation>
    <scope>NUCLEOTIDE SEQUENCE</scope>
    <source>
        <strain evidence="3">HI-2016</strain>
    </source>
</reference>
<feature type="transmembrane region" description="Helical" evidence="2">
    <location>
        <begin position="193"/>
        <end position="216"/>
    </location>
</feature>
<evidence type="ECO:0000256" key="1">
    <source>
        <dbReference type="SAM" id="MobiDB-lite"/>
    </source>
</evidence>
<dbReference type="Pfam" id="PF06979">
    <property type="entry name" value="TMEM70"/>
    <property type="match status" value="1"/>
</dbReference>
<dbReference type="Proteomes" id="UP000824540">
    <property type="component" value="Unassembled WGS sequence"/>
</dbReference>
<evidence type="ECO:0000256" key="2">
    <source>
        <dbReference type="SAM" id="Phobius"/>
    </source>
</evidence>
<feature type="region of interest" description="Disordered" evidence="1">
    <location>
        <begin position="308"/>
        <end position="344"/>
    </location>
</feature>
<proteinExistence type="predicted"/>
<name>A0A8T2MRA7_9TELE</name>
<evidence type="ECO:0008006" key="5">
    <source>
        <dbReference type="Google" id="ProtNLM"/>
    </source>
</evidence>
<dbReference type="PANTHER" id="PTHR14549">
    <property type="entry name" value="TRANSMEMBRANE PROTEIN 223"/>
    <property type="match status" value="1"/>
</dbReference>
<dbReference type="AlphaFoldDB" id="A0A8T2MRA7"/>
<dbReference type="GO" id="GO:0007399">
    <property type="term" value="P:nervous system development"/>
    <property type="evidence" value="ECO:0007669"/>
    <property type="project" value="TreeGrafter"/>
</dbReference>
<keyword evidence="4" id="KW-1185">Reference proteome</keyword>
<evidence type="ECO:0000313" key="3">
    <source>
        <dbReference type="EMBL" id="KAG9328461.1"/>
    </source>
</evidence>
<keyword evidence="2" id="KW-0472">Membrane</keyword>
<dbReference type="GO" id="GO:0005739">
    <property type="term" value="C:mitochondrion"/>
    <property type="evidence" value="ECO:0007669"/>
    <property type="project" value="TreeGrafter"/>
</dbReference>
<feature type="transmembrane region" description="Helical" evidence="2">
    <location>
        <begin position="152"/>
        <end position="173"/>
    </location>
</feature>
<keyword evidence="2" id="KW-1133">Transmembrane helix</keyword>
<dbReference type="InterPro" id="IPR026100">
    <property type="entry name" value="Tmem223"/>
</dbReference>
<dbReference type="PANTHER" id="PTHR14549:SF2">
    <property type="entry name" value="TRANSMEMBRANE PROTEIN 223"/>
    <property type="match status" value="1"/>
</dbReference>
<dbReference type="EMBL" id="JAFBMS010002213">
    <property type="protein sequence ID" value="KAG9328461.1"/>
    <property type="molecule type" value="Genomic_DNA"/>
</dbReference>
<gene>
    <name evidence="3" type="ORF">JZ751_013865</name>
</gene>
<comment type="caution">
    <text evidence="3">The sequence shown here is derived from an EMBL/GenBank/DDBJ whole genome shotgun (WGS) entry which is preliminary data.</text>
</comment>
<sequence length="344" mass="38192">MVVRFLLARVPGCPYFVNLRCVEVLFRHQGSNPAPLRTTVRTHATKYRSVTHPSAWTSDSQPLPPIISSFSKKRFCAGQRLCTNPTKSSSTDPKRFCSGILNGLFATCTCKHAQKNLCSIVIPSRFHSTNSSYMVAQDVVLFEHDRTRVIQLLSLLYASLVLLWSGLALWFSVSLPDTLPSEATIMMLSPKVWRNVMIVLCLVAGGASAGLGFLYCRQSVGRVILHKGGGKVTLTMQSPWGLDQARRITAPLAQVACHTPPQDSQSFLALQVKDHSFYFRLSKKGTFQNPKLFDITVGAYKPRETEVLHWPRDPWNPKRERKGSSSGENGPAQSWKTLIGESGS</sequence>
<organism evidence="3 4">
    <name type="scientific">Albula glossodonta</name>
    <name type="common">roundjaw bonefish</name>
    <dbReference type="NCBI Taxonomy" id="121402"/>
    <lineage>
        <taxon>Eukaryota</taxon>
        <taxon>Metazoa</taxon>
        <taxon>Chordata</taxon>
        <taxon>Craniata</taxon>
        <taxon>Vertebrata</taxon>
        <taxon>Euteleostomi</taxon>
        <taxon>Actinopterygii</taxon>
        <taxon>Neopterygii</taxon>
        <taxon>Teleostei</taxon>
        <taxon>Albuliformes</taxon>
        <taxon>Albulidae</taxon>
        <taxon>Albula</taxon>
    </lineage>
</organism>
<dbReference type="InterPro" id="IPR045325">
    <property type="entry name" value="TMEM70/TMEM186/TMEM223"/>
</dbReference>
<feature type="compositionally biased region" description="Polar residues" evidence="1">
    <location>
        <begin position="324"/>
        <end position="336"/>
    </location>
</feature>